<keyword evidence="3" id="KW-1185">Reference proteome</keyword>
<keyword evidence="1" id="KW-0472">Membrane</keyword>
<organism evidence="2 3">
    <name type="scientific">Clostridium sardiniense</name>
    <name type="common">Clostridium absonum</name>
    <dbReference type="NCBI Taxonomy" id="29369"/>
    <lineage>
        <taxon>Bacteria</taxon>
        <taxon>Bacillati</taxon>
        <taxon>Bacillota</taxon>
        <taxon>Clostridia</taxon>
        <taxon>Eubacteriales</taxon>
        <taxon>Clostridiaceae</taxon>
        <taxon>Clostridium</taxon>
    </lineage>
</organism>
<gene>
    <name evidence="2" type="ORF">K5V21_02755</name>
</gene>
<evidence type="ECO:0000313" key="2">
    <source>
        <dbReference type="EMBL" id="MBY0754368.1"/>
    </source>
</evidence>
<protein>
    <submittedName>
        <fullName evidence="2">Uncharacterized protein</fullName>
    </submittedName>
</protein>
<dbReference type="Proteomes" id="UP001299068">
    <property type="component" value="Unassembled WGS sequence"/>
</dbReference>
<evidence type="ECO:0000313" key="3">
    <source>
        <dbReference type="Proteomes" id="UP001299068"/>
    </source>
</evidence>
<sequence>MENNNIEQEILEKENNEPKRNIRDSLYGKIDVSLKNMDRFITVLLVMLGLAITLGIVIK</sequence>
<dbReference type="RefSeq" id="WP_221858932.1">
    <property type="nucleotide sequence ID" value="NZ_JAIKTU010000002.1"/>
</dbReference>
<evidence type="ECO:0000256" key="1">
    <source>
        <dbReference type="SAM" id="Phobius"/>
    </source>
</evidence>
<dbReference type="EMBL" id="JAIKTU010000002">
    <property type="protein sequence ID" value="MBY0754368.1"/>
    <property type="molecule type" value="Genomic_DNA"/>
</dbReference>
<keyword evidence="1" id="KW-0812">Transmembrane</keyword>
<proteinExistence type="predicted"/>
<keyword evidence="1" id="KW-1133">Transmembrane helix</keyword>
<name>A0ABS7KUV5_CLOSR</name>
<feature type="transmembrane region" description="Helical" evidence="1">
    <location>
        <begin position="40"/>
        <end position="58"/>
    </location>
</feature>
<comment type="caution">
    <text evidence="2">The sequence shown here is derived from an EMBL/GenBank/DDBJ whole genome shotgun (WGS) entry which is preliminary data.</text>
</comment>
<accession>A0ABS7KUV5</accession>
<reference evidence="2 3" key="1">
    <citation type="journal article" date="2021" name="Cell Host Microbe">
        <title>in vivo commensal control of Clostridioides difficile virulence.</title>
        <authorList>
            <person name="Girinathan B.P."/>
            <person name="Dibenedetto N."/>
            <person name="Worley J.N."/>
            <person name="Peltier J."/>
            <person name="Arrieta-Ortiz M.L."/>
            <person name="Rupa Christinal Immanuel S."/>
            <person name="Lavin R."/>
            <person name="Delaney M.L."/>
            <person name="Cummins C."/>
            <person name="Hoffmann M."/>
            <person name="Luo Y."/>
            <person name="Gonzalez-Escalona N."/>
            <person name="Allard M."/>
            <person name="Onderdonk A.B."/>
            <person name="Gerber G.K."/>
            <person name="Sonenshein A.L."/>
            <person name="Baliga N."/>
            <person name="Dupuy B."/>
            <person name="Bry L."/>
        </authorList>
    </citation>
    <scope>NUCLEOTIDE SEQUENCE [LARGE SCALE GENOMIC DNA]</scope>
    <source>
        <strain evidence="2 3">DSM 599</strain>
    </source>
</reference>